<feature type="coiled-coil region" evidence="1">
    <location>
        <begin position="488"/>
        <end position="522"/>
    </location>
</feature>
<dbReference type="Proteomes" id="UP000813444">
    <property type="component" value="Unassembled WGS sequence"/>
</dbReference>
<evidence type="ECO:0000256" key="1">
    <source>
        <dbReference type="SAM" id="Coils"/>
    </source>
</evidence>
<reference evidence="3" key="1">
    <citation type="journal article" date="2021" name="Nat. Commun.">
        <title>Genetic determinants of endophytism in the Arabidopsis root mycobiome.</title>
        <authorList>
            <person name="Mesny F."/>
            <person name="Miyauchi S."/>
            <person name="Thiergart T."/>
            <person name="Pickel B."/>
            <person name="Atanasova L."/>
            <person name="Karlsson M."/>
            <person name="Huettel B."/>
            <person name="Barry K.W."/>
            <person name="Haridas S."/>
            <person name="Chen C."/>
            <person name="Bauer D."/>
            <person name="Andreopoulos W."/>
            <person name="Pangilinan J."/>
            <person name="LaButti K."/>
            <person name="Riley R."/>
            <person name="Lipzen A."/>
            <person name="Clum A."/>
            <person name="Drula E."/>
            <person name="Henrissat B."/>
            <person name="Kohler A."/>
            <person name="Grigoriev I.V."/>
            <person name="Martin F.M."/>
            <person name="Hacquard S."/>
        </authorList>
    </citation>
    <scope>NUCLEOTIDE SEQUENCE</scope>
    <source>
        <strain evidence="3">MPI-CAGE-CH-0235</strain>
    </source>
</reference>
<protein>
    <submittedName>
        <fullName evidence="3">Uncharacterized protein</fullName>
    </submittedName>
</protein>
<dbReference type="EMBL" id="JAGPNK010000001">
    <property type="protein sequence ID" value="KAH7327762.1"/>
    <property type="molecule type" value="Genomic_DNA"/>
</dbReference>
<evidence type="ECO:0000313" key="4">
    <source>
        <dbReference type="Proteomes" id="UP000813444"/>
    </source>
</evidence>
<proteinExistence type="predicted"/>
<name>A0A8K0WVM0_9HYPO</name>
<comment type="caution">
    <text evidence="3">The sequence shown here is derived from an EMBL/GenBank/DDBJ whole genome shotgun (WGS) entry which is preliminary data.</text>
</comment>
<dbReference type="AlphaFoldDB" id="A0A8K0WVM0"/>
<accession>A0A8K0WVM0</accession>
<gene>
    <name evidence="3" type="ORF">B0I35DRAFT_455497</name>
</gene>
<feature type="region of interest" description="Disordered" evidence="2">
    <location>
        <begin position="625"/>
        <end position="652"/>
    </location>
</feature>
<evidence type="ECO:0000256" key="2">
    <source>
        <dbReference type="SAM" id="MobiDB-lite"/>
    </source>
</evidence>
<feature type="compositionally biased region" description="Basic and acidic residues" evidence="2">
    <location>
        <begin position="640"/>
        <end position="652"/>
    </location>
</feature>
<evidence type="ECO:0000313" key="3">
    <source>
        <dbReference type="EMBL" id="KAH7327762.1"/>
    </source>
</evidence>
<feature type="region of interest" description="Disordered" evidence="2">
    <location>
        <begin position="737"/>
        <end position="756"/>
    </location>
</feature>
<organism evidence="3 4">
    <name type="scientific">Stachybotrys elegans</name>
    <dbReference type="NCBI Taxonomy" id="80388"/>
    <lineage>
        <taxon>Eukaryota</taxon>
        <taxon>Fungi</taxon>
        <taxon>Dikarya</taxon>
        <taxon>Ascomycota</taxon>
        <taxon>Pezizomycotina</taxon>
        <taxon>Sordariomycetes</taxon>
        <taxon>Hypocreomycetidae</taxon>
        <taxon>Hypocreales</taxon>
        <taxon>Stachybotryaceae</taxon>
        <taxon>Stachybotrys</taxon>
    </lineage>
</organism>
<keyword evidence="4" id="KW-1185">Reference proteome</keyword>
<sequence length="948" mass="104312">MEANQPHTMDELAAIRPALEQACTGSGHLRHYATLLLQYQQRLADVGAEYQERERNIDEATTAVREGYQATLDLREEVMQVLNGIVTHTEQISGLQEAVDALPTGEKLQQAVGDLAREESIREAMGGLTTLTEQISGLQQLVDGLATKERLSGLQQLVGGLATEERLSSLQRAMGGLVTGQSLQETVGGLTTRMEGGLGSLQQAVGGLATQTEGGLSNLQQAVGGLATQTEERLSVLATQTEGGLGNLQQAVGGLATQTEERLNGLQEVLGGLATRERLAGLEEAVGGLETHAQATELAAHTQAELYGLQGHTEELACQVRELCGLHDDLQQGLDGLASNAEVQSVTRAVDSISTLQAEFHDKLSSILTAVTNMMGNQHSLASTIMGHMENVANGAVEKQTEETRSMRMQVLEDIAPVASGLRAHSRDMATRIQADSILDAIGSLHHKVDSADIAREDGMIRQRGVQDRAALDAMAAEGRLASKVAIIERLKSEASSREERLAEASDRIRTLEQQLAISAARLGAKTTRIERLEEEVESAWDDIRNKDNVISHMRGEVRAAKQAQRHAADTALATVRDSAQELAGRDNQIAELNVRLDEASRQAQTYTASNEKLKDRVSLTVSGSKELEASRQQTSSLQRRLDETEREKQRYSDQLATTKTKLDENAYLRGVAESKIAEQDRRLDSAKLQVRTVHQTLQAQQAASQVMQNELARTKEALRVTKNELDRTKEALQTTEDRRARTKEALRATESRRAHTREALQATENDLTRTMEALKATKDELRFKSQELIDQSAWYDQVDDDWHKKFEVIDKAYEATRSFVEATQARVDAASQQIAGYGDLSRVFAELASQTRCIRLVPEEYRSTHATVAKIAFDAVYPDNADAQNKLQEFMNEGPVGQWFCNADVLYNGKGSQRRVDNRDCPRHGECCPLVRVVLIGNERFLDFYII</sequence>
<keyword evidence="1" id="KW-0175">Coiled coil</keyword>